<proteinExistence type="predicted"/>
<accession>A0ABU5QYN3</accession>
<dbReference type="InterPro" id="IPR000835">
    <property type="entry name" value="HTH_MarR-typ"/>
</dbReference>
<sequence length="156" mass="16833">MSKQLRSRAELITEATHAAADFGAANDLVDEAAAAAFGVNRTDLRIIGLVANAGTLTAGGLATAAGLSPAATTTAIQRLTHAGHLTRRTDADDRRRAVVELTARAVDLLEEVYGPVERAGRELLERYSAEELAFIVDLLRRGERMQLAEARRVRER</sequence>
<gene>
    <name evidence="2" type="ORF">VA596_05580</name>
</gene>
<organism evidence="2 3">
    <name type="scientific">Amycolatopsis heterodermiae</name>
    <dbReference type="NCBI Taxonomy" id="3110235"/>
    <lineage>
        <taxon>Bacteria</taxon>
        <taxon>Bacillati</taxon>
        <taxon>Actinomycetota</taxon>
        <taxon>Actinomycetes</taxon>
        <taxon>Pseudonocardiales</taxon>
        <taxon>Pseudonocardiaceae</taxon>
        <taxon>Amycolatopsis</taxon>
    </lineage>
</organism>
<dbReference type="Gene3D" id="1.10.10.10">
    <property type="entry name" value="Winged helix-like DNA-binding domain superfamily/Winged helix DNA-binding domain"/>
    <property type="match status" value="1"/>
</dbReference>
<evidence type="ECO:0000313" key="3">
    <source>
        <dbReference type="Proteomes" id="UP001304298"/>
    </source>
</evidence>
<protein>
    <submittedName>
        <fullName evidence="2">MarR family transcriptional regulator</fullName>
    </submittedName>
</protein>
<dbReference type="InterPro" id="IPR036388">
    <property type="entry name" value="WH-like_DNA-bd_sf"/>
</dbReference>
<feature type="domain" description="HTH marR-type" evidence="1">
    <location>
        <begin position="1"/>
        <end position="144"/>
    </location>
</feature>
<dbReference type="InterPro" id="IPR039422">
    <property type="entry name" value="MarR/SlyA-like"/>
</dbReference>
<dbReference type="InterPro" id="IPR036390">
    <property type="entry name" value="WH_DNA-bd_sf"/>
</dbReference>
<dbReference type="SMART" id="SM00347">
    <property type="entry name" value="HTH_MARR"/>
    <property type="match status" value="1"/>
</dbReference>
<dbReference type="Pfam" id="PF12802">
    <property type="entry name" value="MarR_2"/>
    <property type="match status" value="1"/>
</dbReference>
<evidence type="ECO:0000313" key="2">
    <source>
        <dbReference type="EMBL" id="MEA5358998.1"/>
    </source>
</evidence>
<reference evidence="2 3" key="1">
    <citation type="submission" date="2023-12" db="EMBL/GenBank/DDBJ databases">
        <title>Amycolatopsis sp. V23-08.</title>
        <authorList>
            <person name="Somphong A."/>
        </authorList>
    </citation>
    <scope>NUCLEOTIDE SEQUENCE [LARGE SCALE GENOMIC DNA]</scope>
    <source>
        <strain evidence="2 3">V23-08</strain>
    </source>
</reference>
<dbReference type="EMBL" id="JAYFSI010000001">
    <property type="protein sequence ID" value="MEA5358998.1"/>
    <property type="molecule type" value="Genomic_DNA"/>
</dbReference>
<dbReference type="PROSITE" id="PS50995">
    <property type="entry name" value="HTH_MARR_2"/>
    <property type="match status" value="1"/>
</dbReference>
<evidence type="ECO:0000259" key="1">
    <source>
        <dbReference type="PROSITE" id="PS50995"/>
    </source>
</evidence>
<comment type="caution">
    <text evidence="2">The sequence shown here is derived from an EMBL/GenBank/DDBJ whole genome shotgun (WGS) entry which is preliminary data.</text>
</comment>
<dbReference type="PANTHER" id="PTHR33164">
    <property type="entry name" value="TRANSCRIPTIONAL REGULATOR, MARR FAMILY"/>
    <property type="match status" value="1"/>
</dbReference>
<dbReference type="SUPFAM" id="SSF46785">
    <property type="entry name" value="Winged helix' DNA-binding domain"/>
    <property type="match status" value="1"/>
</dbReference>
<keyword evidence="3" id="KW-1185">Reference proteome</keyword>
<name>A0ABU5QYN3_9PSEU</name>
<dbReference type="RefSeq" id="WP_323324234.1">
    <property type="nucleotide sequence ID" value="NZ_JAYFSI010000001.1"/>
</dbReference>
<dbReference type="Proteomes" id="UP001304298">
    <property type="component" value="Unassembled WGS sequence"/>
</dbReference>
<dbReference type="PANTHER" id="PTHR33164:SF106">
    <property type="entry name" value="TRANSCRIPTIONAL REGULATORY PROTEIN"/>
    <property type="match status" value="1"/>
</dbReference>